<organism evidence="2 4">
    <name type="scientific">Adineta steineri</name>
    <dbReference type="NCBI Taxonomy" id="433720"/>
    <lineage>
        <taxon>Eukaryota</taxon>
        <taxon>Metazoa</taxon>
        <taxon>Spiralia</taxon>
        <taxon>Gnathifera</taxon>
        <taxon>Rotifera</taxon>
        <taxon>Eurotatoria</taxon>
        <taxon>Bdelloidea</taxon>
        <taxon>Adinetida</taxon>
        <taxon>Adinetidae</taxon>
        <taxon>Adineta</taxon>
    </lineage>
</organism>
<dbReference type="InterPro" id="IPR001810">
    <property type="entry name" value="F-box_dom"/>
</dbReference>
<proteinExistence type="predicted"/>
<feature type="domain" description="F-box" evidence="1">
    <location>
        <begin position="5"/>
        <end position="52"/>
    </location>
</feature>
<evidence type="ECO:0000313" key="2">
    <source>
        <dbReference type="EMBL" id="CAF1163085.1"/>
    </source>
</evidence>
<dbReference type="InterPro" id="IPR032675">
    <property type="entry name" value="LRR_dom_sf"/>
</dbReference>
<reference evidence="2" key="1">
    <citation type="submission" date="2021-02" db="EMBL/GenBank/DDBJ databases">
        <authorList>
            <person name="Nowell W R."/>
        </authorList>
    </citation>
    <scope>NUCLEOTIDE SEQUENCE</scope>
</reference>
<sequence length="536" mass="63308">MNRSNIHLLDLPNEILIYILKKLDNIDVLYSLFDIMNKRLNALTQEEVFSNTLDFASNIHETRIIDRFCNYILPRIHFNVKCLIVESTSMERILLATSYPNLTELKISNFQRDTLLHYLTDDSSLQYILKQQITKLSLINYDCYNAVESLTDYTKKVYIHILNYLENLEYLNIIETSNNKYRPLSIRYLSTNTFSSSNLTYLCLNVETFDDCLGLLDGRLKQLTTFIVKVHRMIKNSPIVYNSVSELYSSTIFVQTANHLPKMKCFSLIYYGLIKEYDNKFISLLRRMLYLKKLTLYLRIGIQNKFMDPIYIINELSTCMSQLQSFKFYLSSDNTRDNLIHHMPTNNIQQNYMNIGFKEIWNIVHVAKPGTYHIFTPPFEFVQLHNIGNTFPNIIFNSVTGLHVNDDVRFEHEFFLRIAKAFPFLKQFSVINYAPQLHFENTSFDNIQLYEIIEYPRLTSLDIEGVDITYTEQFLNENRTYLPNLVKLIVSHENLRITTENFTRDLTRRNCANIKELSTERQFVGSKEYYTYFPSL</sequence>
<dbReference type="PROSITE" id="PS50181">
    <property type="entry name" value="FBOX"/>
    <property type="match status" value="1"/>
</dbReference>
<accession>A0A814TKV7</accession>
<dbReference type="Gene3D" id="3.80.10.10">
    <property type="entry name" value="Ribonuclease Inhibitor"/>
    <property type="match status" value="1"/>
</dbReference>
<dbReference type="Proteomes" id="UP000663845">
    <property type="component" value="Unassembled WGS sequence"/>
</dbReference>
<comment type="caution">
    <text evidence="2">The sequence shown here is derived from an EMBL/GenBank/DDBJ whole genome shotgun (WGS) entry which is preliminary data.</text>
</comment>
<protein>
    <recommendedName>
        <fullName evidence="1">F-box domain-containing protein</fullName>
    </recommendedName>
</protein>
<name>A0A814TKV7_9BILA</name>
<dbReference type="AlphaFoldDB" id="A0A814TKV7"/>
<dbReference type="Proteomes" id="UP000663844">
    <property type="component" value="Unassembled WGS sequence"/>
</dbReference>
<evidence type="ECO:0000313" key="4">
    <source>
        <dbReference type="Proteomes" id="UP000663845"/>
    </source>
</evidence>
<evidence type="ECO:0000313" key="3">
    <source>
        <dbReference type="EMBL" id="CAF3654417.1"/>
    </source>
</evidence>
<evidence type="ECO:0000259" key="1">
    <source>
        <dbReference type="PROSITE" id="PS50181"/>
    </source>
</evidence>
<dbReference type="EMBL" id="CAJNOG010000308">
    <property type="protein sequence ID" value="CAF1163085.1"/>
    <property type="molecule type" value="Genomic_DNA"/>
</dbReference>
<dbReference type="EMBL" id="CAJOAZ010000461">
    <property type="protein sequence ID" value="CAF3654417.1"/>
    <property type="molecule type" value="Genomic_DNA"/>
</dbReference>
<gene>
    <name evidence="2" type="ORF">JYZ213_LOCUS24766</name>
    <name evidence="3" type="ORF">OXD698_LOCUS9209</name>
</gene>